<protein>
    <submittedName>
        <fullName evidence="2">Hpr(Ser) kinase/phosphatase</fullName>
    </submittedName>
</protein>
<dbReference type="EMBL" id="FODE01000006">
    <property type="protein sequence ID" value="SEN39445.1"/>
    <property type="molecule type" value="Genomic_DNA"/>
</dbReference>
<proteinExistence type="predicted"/>
<dbReference type="InterPro" id="IPR011104">
    <property type="entry name" value="Hpr_kin/Pase_C"/>
</dbReference>
<reference evidence="2 3" key="1">
    <citation type="submission" date="2016-10" db="EMBL/GenBank/DDBJ databases">
        <authorList>
            <person name="de Groot N.N."/>
        </authorList>
    </citation>
    <scope>NUCLEOTIDE SEQUENCE [LARGE SCALE GENOMIC DNA]</scope>
    <source>
        <strain evidence="2 3">DSM 8512</strain>
    </source>
</reference>
<evidence type="ECO:0000313" key="2">
    <source>
        <dbReference type="EMBL" id="SEN39445.1"/>
    </source>
</evidence>
<dbReference type="Pfam" id="PF07475">
    <property type="entry name" value="Hpr_kinase_C"/>
    <property type="match status" value="1"/>
</dbReference>
<sequence length="136" mass="14488">MQLHATTVALNGQGLLILGPSGSGKSTLALELMAVGALLVADDRTDLRLADGRVMASAPQAIRGRIEARGIGILRAGALDMAPLHLVVDLGQAEEDRLPQSRTRDLLGMPLPLVFGPFRPHLYAALRQMMLFGRAD</sequence>
<dbReference type="AlphaFoldDB" id="A0A1H8G6R6"/>
<dbReference type="GO" id="GO:0006109">
    <property type="term" value="P:regulation of carbohydrate metabolic process"/>
    <property type="evidence" value="ECO:0007669"/>
    <property type="project" value="InterPro"/>
</dbReference>
<dbReference type="InterPro" id="IPR027417">
    <property type="entry name" value="P-loop_NTPase"/>
</dbReference>
<name>A0A1H8G6R6_9RHOB</name>
<dbReference type="Proteomes" id="UP000199054">
    <property type="component" value="Unassembled WGS sequence"/>
</dbReference>
<dbReference type="SUPFAM" id="SSF53795">
    <property type="entry name" value="PEP carboxykinase-like"/>
    <property type="match status" value="1"/>
</dbReference>
<keyword evidence="3" id="KW-1185">Reference proteome</keyword>
<keyword evidence="2" id="KW-0808">Transferase</keyword>
<gene>
    <name evidence="2" type="ORF">SAMN04489859_100611</name>
</gene>
<accession>A0A1H8G6R6</accession>
<keyword evidence="2" id="KW-0418">Kinase</keyword>
<dbReference type="RefSeq" id="WP_090610929.1">
    <property type="nucleotide sequence ID" value="NZ_CP067124.1"/>
</dbReference>
<dbReference type="Gene3D" id="3.40.50.300">
    <property type="entry name" value="P-loop containing nucleotide triphosphate hydrolases"/>
    <property type="match status" value="1"/>
</dbReference>
<dbReference type="CDD" id="cd01918">
    <property type="entry name" value="HprK_C"/>
    <property type="match status" value="1"/>
</dbReference>
<dbReference type="STRING" id="34002.SAMN04489859_100611"/>
<organism evidence="2 3">
    <name type="scientific">Paracoccus alcaliphilus</name>
    <dbReference type="NCBI Taxonomy" id="34002"/>
    <lineage>
        <taxon>Bacteria</taxon>
        <taxon>Pseudomonadati</taxon>
        <taxon>Pseudomonadota</taxon>
        <taxon>Alphaproteobacteria</taxon>
        <taxon>Rhodobacterales</taxon>
        <taxon>Paracoccaceae</taxon>
        <taxon>Paracoccus</taxon>
    </lineage>
</organism>
<dbReference type="OrthoDB" id="8326226at2"/>
<dbReference type="GO" id="GO:0005524">
    <property type="term" value="F:ATP binding"/>
    <property type="evidence" value="ECO:0007669"/>
    <property type="project" value="InterPro"/>
</dbReference>
<dbReference type="GO" id="GO:0000155">
    <property type="term" value="F:phosphorelay sensor kinase activity"/>
    <property type="evidence" value="ECO:0007669"/>
    <property type="project" value="InterPro"/>
</dbReference>
<evidence type="ECO:0000313" key="3">
    <source>
        <dbReference type="Proteomes" id="UP000199054"/>
    </source>
</evidence>
<feature type="domain" description="HPr kinase/phosphorylase C-terminal" evidence="1">
    <location>
        <begin position="2"/>
        <end position="76"/>
    </location>
</feature>
<evidence type="ECO:0000259" key="1">
    <source>
        <dbReference type="Pfam" id="PF07475"/>
    </source>
</evidence>